<dbReference type="AlphaFoldDB" id="A0ABD1YCH8"/>
<name>A0ABD1YCH8_9MARC</name>
<evidence type="ECO:0008006" key="3">
    <source>
        <dbReference type="Google" id="ProtNLM"/>
    </source>
</evidence>
<comment type="caution">
    <text evidence="1">The sequence shown here is derived from an EMBL/GenBank/DDBJ whole genome shotgun (WGS) entry which is preliminary data.</text>
</comment>
<evidence type="ECO:0000313" key="2">
    <source>
        <dbReference type="Proteomes" id="UP001605036"/>
    </source>
</evidence>
<keyword evidence="2" id="KW-1185">Reference proteome</keyword>
<gene>
    <name evidence="1" type="ORF">R1flu_003354</name>
</gene>
<organism evidence="1 2">
    <name type="scientific">Riccia fluitans</name>
    <dbReference type="NCBI Taxonomy" id="41844"/>
    <lineage>
        <taxon>Eukaryota</taxon>
        <taxon>Viridiplantae</taxon>
        <taxon>Streptophyta</taxon>
        <taxon>Embryophyta</taxon>
        <taxon>Marchantiophyta</taxon>
        <taxon>Marchantiopsida</taxon>
        <taxon>Marchantiidae</taxon>
        <taxon>Marchantiales</taxon>
        <taxon>Ricciaceae</taxon>
        <taxon>Riccia</taxon>
    </lineage>
</organism>
<evidence type="ECO:0000313" key="1">
    <source>
        <dbReference type="EMBL" id="KAL2623149.1"/>
    </source>
</evidence>
<sequence>MYINIPPLPFVLIALSTVSRSPRPTRKLARASSTFSFSNRHQSWESLHSKKRCGTVSSAALQRQQGSFETFIVFARSPVKNALRRIFHVQSLSRGIPPFSQSFLHRYFQSLSAHTDFA</sequence>
<reference evidence="1 2" key="1">
    <citation type="submission" date="2024-09" db="EMBL/GenBank/DDBJ databases">
        <title>Chromosome-scale assembly of Riccia fluitans.</title>
        <authorList>
            <person name="Paukszto L."/>
            <person name="Sawicki J."/>
            <person name="Karawczyk K."/>
            <person name="Piernik-Szablinska J."/>
            <person name="Szczecinska M."/>
            <person name="Mazdziarz M."/>
        </authorList>
    </citation>
    <scope>NUCLEOTIDE SEQUENCE [LARGE SCALE GENOMIC DNA]</scope>
    <source>
        <strain evidence="1">Rf_01</strain>
        <tissue evidence="1">Aerial parts of the thallus</tissue>
    </source>
</reference>
<proteinExistence type="predicted"/>
<protein>
    <recommendedName>
        <fullName evidence="3">Secreted protein</fullName>
    </recommendedName>
</protein>
<accession>A0ABD1YCH8</accession>
<dbReference type="EMBL" id="JBHFFA010000006">
    <property type="protein sequence ID" value="KAL2623149.1"/>
    <property type="molecule type" value="Genomic_DNA"/>
</dbReference>
<dbReference type="Proteomes" id="UP001605036">
    <property type="component" value="Unassembled WGS sequence"/>
</dbReference>